<protein>
    <submittedName>
        <fullName evidence="1">Uncharacterized protein</fullName>
    </submittedName>
</protein>
<gene>
    <name evidence="1" type="ORF">RF683_05740</name>
</gene>
<keyword evidence="2" id="KW-1185">Reference proteome</keyword>
<proteinExistence type="predicted"/>
<dbReference type="RefSeq" id="WP_309531385.1">
    <property type="nucleotide sequence ID" value="NZ_CP133721.1"/>
</dbReference>
<evidence type="ECO:0000313" key="1">
    <source>
        <dbReference type="EMBL" id="WMW77000.1"/>
    </source>
</evidence>
<name>A0ABY9R6V6_9FLAO</name>
<organism evidence="1 2">
    <name type="scientific">Flavobacterium nakdongensis</name>
    <dbReference type="NCBI Taxonomy" id="3073563"/>
    <lineage>
        <taxon>Bacteria</taxon>
        <taxon>Pseudomonadati</taxon>
        <taxon>Bacteroidota</taxon>
        <taxon>Flavobacteriia</taxon>
        <taxon>Flavobacteriales</taxon>
        <taxon>Flavobacteriaceae</taxon>
        <taxon>Flavobacterium</taxon>
    </lineage>
</organism>
<dbReference type="EMBL" id="CP133721">
    <property type="protein sequence ID" value="WMW77000.1"/>
    <property type="molecule type" value="Genomic_DNA"/>
</dbReference>
<dbReference type="Proteomes" id="UP001180481">
    <property type="component" value="Chromosome"/>
</dbReference>
<sequence>MKKSYKILITVIVIISLSLFFKGRISGQKFDSEKWKYSNLNSEENWNLRWSMMNSLRNNYELKGKTKSEIIGLLGKPDAEVRNEMSYSLGYTGFGINTGTLIIRLDENGIVENLNVHQG</sequence>
<accession>A0ABY9R6V6</accession>
<evidence type="ECO:0000313" key="2">
    <source>
        <dbReference type="Proteomes" id="UP001180481"/>
    </source>
</evidence>
<reference evidence="1" key="1">
    <citation type="submission" date="2023-09" db="EMBL/GenBank/DDBJ databases">
        <title>Flavobacterium sp. 20NA77.7 isolated from freshwater.</title>
        <authorList>
            <person name="Le V."/>
            <person name="Ko S.-R."/>
            <person name="Ahn C.-Y."/>
            <person name="Oh H.-M."/>
        </authorList>
    </citation>
    <scope>NUCLEOTIDE SEQUENCE</scope>
    <source>
        <strain evidence="1">20NA77.7</strain>
    </source>
</reference>